<evidence type="ECO:0000313" key="3">
    <source>
        <dbReference type="Proteomes" id="UP000049222"/>
    </source>
</evidence>
<dbReference type="OrthoDB" id="9807519at2"/>
<gene>
    <name evidence="2" type="ORF">JDO7802_00382</name>
</gene>
<reference evidence="2 3" key="1">
    <citation type="submission" date="2015-07" db="EMBL/GenBank/DDBJ databases">
        <authorList>
            <person name="Noorani M."/>
        </authorList>
    </citation>
    <scope>NUCLEOTIDE SEQUENCE [LARGE SCALE GENOMIC DNA]</scope>
    <source>
        <strain evidence="2 3">CECT 7802</strain>
    </source>
</reference>
<feature type="chain" id="PRO_5005807942" evidence="1">
    <location>
        <begin position="20"/>
        <end position="207"/>
    </location>
</feature>
<dbReference type="RefSeq" id="WP_055082047.1">
    <property type="nucleotide sequence ID" value="NZ_CXSU01000005.1"/>
</dbReference>
<accession>A0A0M6YEI5</accession>
<dbReference type="Proteomes" id="UP000049222">
    <property type="component" value="Unassembled WGS sequence"/>
</dbReference>
<dbReference type="STRING" id="420998.JDO7802_00382"/>
<protein>
    <submittedName>
        <fullName evidence="2">Uncharacterized protein</fullName>
    </submittedName>
</protein>
<dbReference type="EMBL" id="CXSU01000005">
    <property type="protein sequence ID" value="CTQ48380.1"/>
    <property type="molecule type" value="Genomic_DNA"/>
</dbReference>
<keyword evidence="3" id="KW-1185">Reference proteome</keyword>
<name>A0A0M6YEI5_9RHOB</name>
<dbReference type="AlphaFoldDB" id="A0A0M6YEI5"/>
<evidence type="ECO:0000256" key="1">
    <source>
        <dbReference type="SAM" id="SignalP"/>
    </source>
</evidence>
<evidence type="ECO:0000313" key="2">
    <source>
        <dbReference type="EMBL" id="CTQ48380.1"/>
    </source>
</evidence>
<sequence>MIRALCLVSFSMAPAPSYADLTRSLAEVEAARTPVVTTSYGAMRVTDAIARTHPAPPDKTLDRLQGCLRSGAVGNVKVDLAAYDWPGTRAARDHEVCLLPIFVALGDRATVQEWVQAVIARKADPDCPAVWNTKQPARWGPSVVHVWRSRLPVPLAIDVFDRTASWSEDMPAPVHSLLRITFDDDGLPLAVKYNAFTFGNRYGLARC</sequence>
<proteinExistence type="predicted"/>
<feature type="signal peptide" evidence="1">
    <location>
        <begin position="1"/>
        <end position="19"/>
    </location>
</feature>
<organism evidence="2 3">
    <name type="scientific">Jannaschia donghaensis</name>
    <dbReference type="NCBI Taxonomy" id="420998"/>
    <lineage>
        <taxon>Bacteria</taxon>
        <taxon>Pseudomonadati</taxon>
        <taxon>Pseudomonadota</taxon>
        <taxon>Alphaproteobacteria</taxon>
        <taxon>Rhodobacterales</taxon>
        <taxon>Roseobacteraceae</taxon>
        <taxon>Jannaschia</taxon>
    </lineage>
</organism>
<keyword evidence="1" id="KW-0732">Signal</keyword>